<keyword evidence="2" id="KW-0274">FAD</keyword>
<dbReference type="InterPro" id="IPR007867">
    <property type="entry name" value="GMC_OxRtase_C"/>
</dbReference>
<dbReference type="Gene3D" id="3.50.50.60">
    <property type="entry name" value="FAD/NAD(P)-binding domain"/>
    <property type="match status" value="1"/>
</dbReference>
<dbReference type="PIRSF" id="PIRSF000137">
    <property type="entry name" value="Alcohol_oxidase"/>
    <property type="match status" value="1"/>
</dbReference>
<dbReference type="InterPro" id="IPR036188">
    <property type="entry name" value="FAD/NAD-bd_sf"/>
</dbReference>
<keyword evidence="2" id="KW-0285">Flavoprotein</keyword>
<comment type="caution">
    <text evidence="4">The sequence shown here is derived from an EMBL/GenBank/DDBJ whole genome shotgun (WGS) entry which is preliminary data.</text>
</comment>
<comment type="cofactor">
    <cofactor evidence="2">
        <name>FAD</name>
        <dbReference type="ChEBI" id="CHEBI:57692"/>
    </cofactor>
</comment>
<proteinExistence type="inferred from homology"/>
<feature type="binding site" evidence="2">
    <location>
        <begin position="15"/>
        <end position="16"/>
    </location>
    <ligand>
        <name>FAD</name>
        <dbReference type="ChEBI" id="CHEBI:57692"/>
    </ligand>
</feature>
<dbReference type="Pfam" id="PF05199">
    <property type="entry name" value="GMC_oxred_C"/>
    <property type="match status" value="1"/>
</dbReference>
<dbReference type="GO" id="GO:0016614">
    <property type="term" value="F:oxidoreductase activity, acting on CH-OH group of donors"/>
    <property type="evidence" value="ECO:0007669"/>
    <property type="project" value="InterPro"/>
</dbReference>
<protein>
    <recommendedName>
        <fullName evidence="3">Glucose-methanol-choline oxidoreductase N-terminal domain-containing protein</fullName>
    </recommendedName>
</protein>
<reference evidence="4" key="1">
    <citation type="submission" date="2021-03" db="EMBL/GenBank/DDBJ databases">
        <title>Revisited historic fungal species revealed as producer of novel bioactive compounds through whole genome sequencing and comparative genomics.</title>
        <authorList>
            <person name="Vignolle G.A."/>
            <person name="Hochenegger N."/>
            <person name="Mach R.L."/>
            <person name="Mach-Aigner A.R."/>
            <person name="Javad Rahimi M."/>
            <person name="Salim K.A."/>
            <person name="Chan C.M."/>
            <person name="Lim L.B.L."/>
            <person name="Cai F."/>
            <person name="Druzhinina I.S."/>
            <person name="U'Ren J.M."/>
            <person name="Derntl C."/>
        </authorList>
    </citation>
    <scope>NUCLEOTIDE SEQUENCE</scope>
    <source>
        <strain evidence="4">TUCIM 5799</strain>
    </source>
</reference>
<dbReference type="PANTHER" id="PTHR11552:SF210">
    <property type="entry name" value="GLUCOSE-METHANOL-CHOLINE OXIDOREDUCTASE N-TERMINAL DOMAIN-CONTAINING PROTEIN-RELATED"/>
    <property type="match status" value="1"/>
</dbReference>
<feature type="binding site" evidence="2">
    <location>
        <position position="219"/>
    </location>
    <ligand>
        <name>FAD</name>
        <dbReference type="ChEBI" id="CHEBI:57692"/>
    </ligand>
</feature>
<evidence type="ECO:0000313" key="5">
    <source>
        <dbReference type="Proteomes" id="UP000829685"/>
    </source>
</evidence>
<dbReference type="Gene3D" id="3.30.560.10">
    <property type="entry name" value="Glucose Oxidase, domain 3"/>
    <property type="match status" value="1"/>
</dbReference>
<keyword evidence="5" id="KW-1185">Reference proteome</keyword>
<dbReference type="SUPFAM" id="SSF54373">
    <property type="entry name" value="FAD-linked reductases, C-terminal domain"/>
    <property type="match status" value="1"/>
</dbReference>
<dbReference type="PANTHER" id="PTHR11552">
    <property type="entry name" value="GLUCOSE-METHANOL-CHOLINE GMC OXIDOREDUCTASE"/>
    <property type="match status" value="1"/>
</dbReference>
<comment type="similarity">
    <text evidence="1">Belongs to the GMC oxidoreductase family.</text>
</comment>
<evidence type="ECO:0000256" key="1">
    <source>
        <dbReference type="ARBA" id="ARBA00010790"/>
    </source>
</evidence>
<evidence type="ECO:0000259" key="3">
    <source>
        <dbReference type="PROSITE" id="PS00624"/>
    </source>
</evidence>
<feature type="binding site" evidence="2">
    <location>
        <begin position="571"/>
        <end position="572"/>
    </location>
    <ligand>
        <name>FAD</name>
        <dbReference type="ChEBI" id="CHEBI:57692"/>
    </ligand>
</feature>
<accession>A0A9P9WF42</accession>
<feature type="domain" description="Glucose-methanol-choline oxidoreductase N-terminal" evidence="3">
    <location>
        <begin position="261"/>
        <end position="275"/>
    </location>
</feature>
<name>A0A9P9WF42_9PEZI</name>
<dbReference type="PROSITE" id="PS00624">
    <property type="entry name" value="GMC_OXRED_2"/>
    <property type="match status" value="1"/>
</dbReference>
<dbReference type="EMBL" id="JAFIMR010000031">
    <property type="protein sequence ID" value="KAI1860455.1"/>
    <property type="molecule type" value="Genomic_DNA"/>
</dbReference>
<gene>
    <name evidence="4" type="ORF">JX265_009854</name>
</gene>
<dbReference type="SUPFAM" id="SSF51905">
    <property type="entry name" value="FAD/NAD(P)-binding domain"/>
    <property type="match status" value="1"/>
</dbReference>
<dbReference type="InterPro" id="IPR000172">
    <property type="entry name" value="GMC_OxRdtase_N"/>
</dbReference>
<dbReference type="Pfam" id="PF00732">
    <property type="entry name" value="GMC_oxred_N"/>
    <property type="match status" value="1"/>
</dbReference>
<sequence>MSSETYDVIIIGGGTSGLVLANRLSEDPNLQVIVLESGQDRSADPNTLTPGAWPLLSNSPADWTFQTVPEKDLKRQITIPQGKALGGSSAINSFLFTSTSKANVEGWRNLGNEGWDYATYEEALEKSFTLHKSQGVAEGQGPLQLTLATGETLWEKAWISGLESVGFPRTDPLSGRLGGAIIAPESINPSTKQRSYAANAYLDPVRSRPNLAVRTETTVTKVLLERPSTDADAVAKGVQFISKDGSPQTIGVRKEVIISAGAINSPRLLELSGVGDGSLLQRLGINVVVDNSHVGENLQNHLFTGLTFEARDDVDTIDAFFRQEADAVGAAMQDYATKGTGPMATSNMVTMAQLPLPEFHSEEGRKELDGLFSALGAGSGSPATTPAFAAAHERFVRSVLTSPSEAVGNYVFGSAYAPFDAPSPTYRAPGKHVSVAIELSHPLSRGSVHITSADRERTGTSEGLTVDCRYLSHPLDLEVLARQVRFTEDMISRAEPLTRYLKPYSKRFTDLEAAKDYVRRTADGAYHYTGTCSMMPRAMGGVVDNRLRVYGCSNLRVCDASVVPLEPTANPQAVVYAVAEMGAKFIKEDLR</sequence>
<dbReference type="Proteomes" id="UP000829685">
    <property type="component" value="Unassembled WGS sequence"/>
</dbReference>
<dbReference type="AlphaFoldDB" id="A0A9P9WF42"/>
<evidence type="ECO:0000256" key="2">
    <source>
        <dbReference type="PIRSR" id="PIRSR000137-2"/>
    </source>
</evidence>
<dbReference type="GO" id="GO:0050660">
    <property type="term" value="F:flavin adenine dinucleotide binding"/>
    <property type="evidence" value="ECO:0007669"/>
    <property type="project" value="InterPro"/>
</dbReference>
<dbReference type="InterPro" id="IPR012132">
    <property type="entry name" value="GMC_OxRdtase"/>
</dbReference>
<organism evidence="4 5">
    <name type="scientific">Neoarthrinium moseri</name>
    <dbReference type="NCBI Taxonomy" id="1658444"/>
    <lineage>
        <taxon>Eukaryota</taxon>
        <taxon>Fungi</taxon>
        <taxon>Dikarya</taxon>
        <taxon>Ascomycota</taxon>
        <taxon>Pezizomycotina</taxon>
        <taxon>Sordariomycetes</taxon>
        <taxon>Xylariomycetidae</taxon>
        <taxon>Amphisphaeriales</taxon>
        <taxon>Apiosporaceae</taxon>
        <taxon>Neoarthrinium</taxon>
    </lineage>
</organism>
<evidence type="ECO:0000313" key="4">
    <source>
        <dbReference type="EMBL" id="KAI1860455.1"/>
    </source>
</evidence>